<dbReference type="AlphaFoldDB" id="A0A1V4SEH5"/>
<gene>
    <name evidence="1" type="ORF">CLHUN_38740</name>
</gene>
<evidence type="ECO:0000313" key="2">
    <source>
        <dbReference type="Proteomes" id="UP000191554"/>
    </source>
</evidence>
<dbReference type="OrthoDB" id="1738279at2"/>
<sequence length="312" mass="33721">MKKKYFSFIALILVFVMFLIAAGCGVRINGKEYEFYKSNQSEKKNSSIFDGIGQETADKQEFTQDKVEGEELKVKTNAGNVEIRKNDGSGIAINADKKVRGTSAEAKKTILENMIISLEQSGDKLEVVVKTKDGEDFWDWQKENYKTYQITINYTIKVPEGIKSLNISTGAGNVNMESLAEKVKTSTGAGNIDINEMNAQFDLSTGAGNIDIDNSSAKGDCKLSIGAGNVDFEGNIDAVDEFDASTGMGNLDFNVPEETKMTLEASTGVGILSGSFVKTNEDSKFRFKGDINGGGPTVKLSTGVGNVVVDKN</sequence>
<evidence type="ECO:0000313" key="1">
    <source>
        <dbReference type="EMBL" id="OPX42224.1"/>
    </source>
</evidence>
<protein>
    <recommendedName>
        <fullName evidence="3">Adhesin domain-containing protein</fullName>
    </recommendedName>
</protein>
<dbReference type="EMBL" id="MZGX01000032">
    <property type="protein sequence ID" value="OPX42224.1"/>
    <property type="molecule type" value="Genomic_DNA"/>
</dbReference>
<keyword evidence="2" id="KW-1185">Reference proteome</keyword>
<comment type="caution">
    <text evidence="1">The sequence shown here is derived from an EMBL/GenBank/DDBJ whole genome shotgun (WGS) entry which is preliminary data.</text>
</comment>
<name>A0A1V4SEH5_RUMHU</name>
<dbReference type="RefSeq" id="WP_080066309.1">
    <property type="nucleotide sequence ID" value="NZ_MZGX01000032.1"/>
</dbReference>
<proteinExistence type="predicted"/>
<dbReference type="Proteomes" id="UP000191554">
    <property type="component" value="Unassembled WGS sequence"/>
</dbReference>
<dbReference type="PROSITE" id="PS51257">
    <property type="entry name" value="PROKAR_LIPOPROTEIN"/>
    <property type="match status" value="1"/>
</dbReference>
<organism evidence="1 2">
    <name type="scientific">Ruminiclostridium hungatei</name>
    <name type="common">Clostridium hungatei</name>
    <dbReference type="NCBI Taxonomy" id="48256"/>
    <lineage>
        <taxon>Bacteria</taxon>
        <taxon>Bacillati</taxon>
        <taxon>Bacillota</taxon>
        <taxon>Clostridia</taxon>
        <taxon>Eubacteriales</taxon>
        <taxon>Oscillospiraceae</taxon>
        <taxon>Ruminiclostridium</taxon>
    </lineage>
</organism>
<reference evidence="1 2" key="1">
    <citation type="submission" date="2017-03" db="EMBL/GenBank/DDBJ databases">
        <title>Genome sequence of Clostridium hungatei DSM 14427.</title>
        <authorList>
            <person name="Poehlein A."/>
            <person name="Daniel R."/>
        </authorList>
    </citation>
    <scope>NUCLEOTIDE SEQUENCE [LARGE SCALE GENOMIC DNA]</scope>
    <source>
        <strain evidence="1 2">DSM 14427</strain>
    </source>
</reference>
<dbReference type="STRING" id="48256.CLHUN_38740"/>
<accession>A0A1V4SEH5</accession>
<evidence type="ECO:0008006" key="3">
    <source>
        <dbReference type="Google" id="ProtNLM"/>
    </source>
</evidence>